<reference evidence="3" key="2">
    <citation type="journal article" date="2024" name="Toxins">
        <title>Genome Sequence Analysis of Native Xenorhabdus Strains Isolated from Entomopathogenic Nematodes in Argentina.</title>
        <authorList>
            <person name="Palma L."/>
            <person name="Frizzo L."/>
            <person name="Kaiser S."/>
            <person name="Berry C."/>
            <person name="Caballero P."/>
            <person name="Bode H.B."/>
            <person name="Del Valle E.E."/>
        </authorList>
    </citation>
    <scope>NUCLEOTIDE SEQUENCE</scope>
    <source>
        <strain evidence="3">M</strain>
    </source>
</reference>
<organism evidence="3">
    <name type="scientific">Xenorhabdus szentirmaii</name>
    <dbReference type="NCBI Taxonomy" id="290112"/>
    <lineage>
        <taxon>Bacteria</taxon>
        <taxon>Pseudomonadati</taxon>
        <taxon>Pseudomonadota</taxon>
        <taxon>Gammaproteobacteria</taxon>
        <taxon>Enterobacterales</taxon>
        <taxon>Morganellaceae</taxon>
        <taxon>Xenorhabdus</taxon>
    </lineage>
</organism>
<feature type="region of interest" description="Disordered" evidence="1">
    <location>
        <begin position="135"/>
        <end position="157"/>
    </location>
</feature>
<reference evidence="3" key="1">
    <citation type="submission" date="2020-09" db="EMBL/GenBank/DDBJ databases">
        <authorList>
            <person name="Palma L."/>
            <person name="Caballero P."/>
            <person name="Berry C."/>
            <person name="Del Valle E."/>
        </authorList>
    </citation>
    <scope>NUCLEOTIDE SEQUENCE</scope>
    <source>
        <strain evidence="3">M</strain>
    </source>
</reference>
<accession>A0AAW3YUH9</accession>
<name>A0AAW3YUH9_9GAMM</name>
<evidence type="ECO:0000256" key="2">
    <source>
        <dbReference type="SAM" id="SignalP"/>
    </source>
</evidence>
<feature type="compositionally biased region" description="Basic and acidic residues" evidence="1">
    <location>
        <begin position="141"/>
        <end position="157"/>
    </location>
</feature>
<dbReference type="Proteomes" id="UP001193920">
    <property type="component" value="Unassembled WGS sequence"/>
</dbReference>
<dbReference type="RefSeq" id="WP_323851461.1">
    <property type="nucleotide sequence ID" value="NZ_JACXBD010000017.1"/>
</dbReference>
<feature type="compositionally biased region" description="Basic and acidic residues" evidence="1">
    <location>
        <begin position="49"/>
        <end position="80"/>
    </location>
</feature>
<proteinExistence type="predicted"/>
<gene>
    <name evidence="3" type="ORF">ID854_15125</name>
</gene>
<dbReference type="InterPro" id="IPR020231">
    <property type="entry name" value="Uncharacterised_YfgI"/>
</dbReference>
<sequence length="157" mass="18038">MKKIFISSLLVVISTSVFASSLQSQISAIAQAENETKAEKQRQHAAQQAKREKAASAERAERERRHREAAADKKRDQDYEDELRKLDIEMKKLELEKQAIRVKRENDFIDQELKNQAANTDVIQSKADINRNLSSGGKAWLESEGRSREKQHSGWFK</sequence>
<comment type="caution">
    <text evidence="3">The sequence shown here is derived from an EMBL/GenBank/DDBJ whole genome shotgun (WGS) entry which is preliminary data.</text>
</comment>
<evidence type="ECO:0000313" key="3">
    <source>
        <dbReference type="EMBL" id="MBD2801743.1"/>
    </source>
</evidence>
<feature type="signal peptide" evidence="2">
    <location>
        <begin position="1"/>
        <end position="19"/>
    </location>
</feature>
<evidence type="ECO:0000256" key="1">
    <source>
        <dbReference type="SAM" id="MobiDB-lite"/>
    </source>
</evidence>
<protein>
    <submittedName>
        <fullName evidence="3">DUF5384 family protein</fullName>
    </submittedName>
</protein>
<dbReference type="AlphaFoldDB" id="A0AAW3YUH9"/>
<dbReference type="EMBL" id="JACXBF010000383">
    <property type="protein sequence ID" value="MBD2801743.1"/>
    <property type="molecule type" value="Genomic_DNA"/>
</dbReference>
<feature type="chain" id="PRO_5043789415" evidence="2">
    <location>
        <begin position="20"/>
        <end position="157"/>
    </location>
</feature>
<feature type="region of interest" description="Disordered" evidence="1">
    <location>
        <begin position="33"/>
        <end position="80"/>
    </location>
</feature>
<dbReference type="Pfam" id="PF17358">
    <property type="entry name" value="DUF5384"/>
    <property type="match status" value="1"/>
</dbReference>
<keyword evidence="2" id="KW-0732">Signal</keyword>